<organism evidence="3 4">
    <name type="scientific">Parabacteroides segnis</name>
    <dbReference type="NCBI Taxonomy" id="2763058"/>
    <lineage>
        <taxon>Bacteria</taxon>
        <taxon>Pseudomonadati</taxon>
        <taxon>Bacteroidota</taxon>
        <taxon>Bacteroidia</taxon>
        <taxon>Bacteroidales</taxon>
        <taxon>Tannerellaceae</taxon>
        <taxon>Parabacteroides</taxon>
    </lineage>
</organism>
<feature type="compositionally biased region" description="Basic and acidic residues" evidence="1">
    <location>
        <begin position="162"/>
        <end position="183"/>
    </location>
</feature>
<name>A0ABR7DYK5_9BACT</name>
<gene>
    <name evidence="3" type="ORF">H8S77_06765</name>
</gene>
<dbReference type="Proteomes" id="UP000644010">
    <property type="component" value="Unassembled WGS sequence"/>
</dbReference>
<feature type="chain" id="PRO_5045087293" description="Lipoprotein" evidence="2">
    <location>
        <begin position="27"/>
        <end position="190"/>
    </location>
</feature>
<proteinExistence type="predicted"/>
<sequence>MKRNNLKWIALSAILFLTLSCGSSKKADNSRTELPENKCEQMALDPSAGKLRAYGVAISKNKSFARDNAILSARRELGGTIEAAIASLFTRYRQEHTISDEQDFTEKSSQAVKEVIDQTIKYAPVICSNSFQLQNGSIETHVCIELQSDWEQEIAETIKKQAKDKIDADSQTMREDLENEIQKHRAQKGM</sequence>
<evidence type="ECO:0008006" key="5">
    <source>
        <dbReference type="Google" id="ProtNLM"/>
    </source>
</evidence>
<keyword evidence="2" id="KW-0732">Signal</keyword>
<comment type="caution">
    <text evidence="3">The sequence shown here is derived from an EMBL/GenBank/DDBJ whole genome shotgun (WGS) entry which is preliminary data.</text>
</comment>
<reference evidence="3 4" key="1">
    <citation type="submission" date="2020-08" db="EMBL/GenBank/DDBJ databases">
        <title>Genome public.</title>
        <authorList>
            <person name="Liu C."/>
            <person name="Sun Q."/>
        </authorList>
    </citation>
    <scope>NUCLEOTIDE SEQUENCE [LARGE SCALE GENOMIC DNA]</scope>
    <source>
        <strain evidence="3 4">BX2</strain>
    </source>
</reference>
<evidence type="ECO:0000313" key="3">
    <source>
        <dbReference type="EMBL" id="MBC5642587.1"/>
    </source>
</evidence>
<evidence type="ECO:0000256" key="2">
    <source>
        <dbReference type="SAM" id="SignalP"/>
    </source>
</evidence>
<evidence type="ECO:0000313" key="4">
    <source>
        <dbReference type="Proteomes" id="UP000644010"/>
    </source>
</evidence>
<dbReference type="EMBL" id="JACOOI010000005">
    <property type="protein sequence ID" value="MBC5642587.1"/>
    <property type="molecule type" value="Genomic_DNA"/>
</dbReference>
<feature type="signal peptide" evidence="2">
    <location>
        <begin position="1"/>
        <end position="26"/>
    </location>
</feature>
<keyword evidence="4" id="KW-1185">Reference proteome</keyword>
<accession>A0ABR7DYK5</accession>
<dbReference type="PROSITE" id="PS51257">
    <property type="entry name" value="PROKAR_LIPOPROTEIN"/>
    <property type="match status" value="1"/>
</dbReference>
<evidence type="ECO:0000256" key="1">
    <source>
        <dbReference type="SAM" id="MobiDB-lite"/>
    </source>
</evidence>
<protein>
    <recommendedName>
        <fullName evidence="5">Lipoprotein</fullName>
    </recommendedName>
</protein>
<dbReference type="RefSeq" id="WP_186958788.1">
    <property type="nucleotide sequence ID" value="NZ_JACOOI010000005.1"/>
</dbReference>
<feature type="region of interest" description="Disordered" evidence="1">
    <location>
        <begin position="162"/>
        <end position="190"/>
    </location>
</feature>